<dbReference type="InterPro" id="IPR000626">
    <property type="entry name" value="Ubiquitin-like_dom"/>
</dbReference>
<accession>A0A1V9YT09</accession>
<dbReference type="PROSITE" id="PS50053">
    <property type="entry name" value="UBIQUITIN_2"/>
    <property type="match status" value="2"/>
</dbReference>
<dbReference type="CDD" id="cd01763">
    <property type="entry name" value="Ubl_SUMO_like"/>
    <property type="match status" value="3"/>
</dbReference>
<feature type="non-terminal residue" evidence="3">
    <location>
        <position position="262"/>
    </location>
</feature>
<proteinExistence type="predicted"/>
<feature type="domain" description="Ubiquitin-like" evidence="2">
    <location>
        <begin position="110"/>
        <end position="178"/>
    </location>
</feature>
<dbReference type="Gene3D" id="3.10.20.90">
    <property type="entry name" value="Phosphatidylinositol 3-kinase Catalytic Subunit, Chain A, domain 1"/>
    <property type="match status" value="3"/>
</dbReference>
<dbReference type="Proteomes" id="UP000243217">
    <property type="component" value="Unassembled WGS sequence"/>
</dbReference>
<reference evidence="3 4" key="1">
    <citation type="journal article" date="2014" name="Genome Biol. Evol.">
        <title>The secreted proteins of Achlya hypogyna and Thraustotheca clavata identify the ancestral oomycete secretome and reveal gene acquisitions by horizontal gene transfer.</title>
        <authorList>
            <person name="Misner I."/>
            <person name="Blouin N."/>
            <person name="Leonard G."/>
            <person name="Richards T.A."/>
            <person name="Lane C.E."/>
        </authorList>
    </citation>
    <scope>NUCLEOTIDE SEQUENCE [LARGE SCALE GENOMIC DNA]</scope>
    <source>
        <strain evidence="3 4">ATCC 34112</strain>
    </source>
</reference>
<evidence type="ECO:0000256" key="1">
    <source>
        <dbReference type="SAM" id="MobiDB-lite"/>
    </source>
</evidence>
<dbReference type="AlphaFoldDB" id="A0A1V9YT09"/>
<dbReference type="SMART" id="SM00213">
    <property type="entry name" value="UBQ"/>
    <property type="match status" value="2"/>
</dbReference>
<dbReference type="Pfam" id="PF11976">
    <property type="entry name" value="Rad60-SLD"/>
    <property type="match status" value="3"/>
</dbReference>
<feature type="compositionally biased region" description="Pro residues" evidence="1">
    <location>
        <begin position="82"/>
        <end position="93"/>
    </location>
</feature>
<evidence type="ECO:0000313" key="3">
    <source>
        <dbReference type="EMBL" id="OQR88964.1"/>
    </source>
</evidence>
<sequence length="262" mass="29705">MLTLGVQWTHGDNGQQTDNFRVLKKNTFQTLLEQFCQFNKLQATSVRFVYDGLPIEPQNVIEVYELEENDIINAIVEKTELPTPPVAPTPPKPATTVATEAKTTPATNTLRVKVKQANGKAEIYRISPSMKVEKLLHSFCNVHKLPPEEVSLKLFGSALDTSQTIDHYNIDEHDIIEVECKQLPLEDKNTVSVSLRFLPSNDTEVHRINTTALVETLIQKICTKRQLEAQKIRFKIDGEVMHPKQPFTNYDIEGEELIDVVL</sequence>
<dbReference type="OrthoDB" id="442921at2759"/>
<feature type="region of interest" description="Disordered" evidence="1">
    <location>
        <begin position="82"/>
        <end position="102"/>
    </location>
</feature>
<name>A0A1V9YT09_9STRA</name>
<keyword evidence="4" id="KW-1185">Reference proteome</keyword>
<dbReference type="EMBL" id="JNBS01002926">
    <property type="protein sequence ID" value="OQR88964.1"/>
    <property type="molecule type" value="Genomic_DNA"/>
</dbReference>
<dbReference type="PANTHER" id="PTHR10562">
    <property type="entry name" value="SMALL UBIQUITIN-RELATED MODIFIER"/>
    <property type="match status" value="1"/>
</dbReference>
<evidence type="ECO:0000259" key="2">
    <source>
        <dbReference type="PROSITE" id="PS50053"/>
    </source>
</evidence>
<dbReference type="InterPro" id="IPR022617">
    <property type="entry name" value="Rad60/SUMO-like_dom"/>
</dbReference>
<gene>
    <name evidence="3" type="ORF">THRCLA_09998</name>
</gene>
<feature type="domain" description="Ubiquitin-like" evidence="2">
    <location>
        <begin position="191"/>
        <end position="262"/>
    </location>
</feature>
<protein>
    <recommendedName>
        <fullName evidence="2">Ubiquitin-like domain-containing protein</fullName>
    </recommendedName>
</protein>
<comment type="caution">
    <text evidence="3">The sequence shown here is derived from an EMBL/GenBank/DDBJ whole genome shotgun (WGS) entry which is preliminary data.</text>
</comment>
<evidence type="ECO:0000313" key="4">
    <source>
        <dbReference type="Proteomes" id="UP000243217"/>
    </source>
</evidence>
<dbReference type="SUPFAM" id="SSF54236">
    <property type="entry name" value="Ubiquitin-like"/>
    <property type="match status" value="3"/>
</dbReference>
<organism evidence="3 4">
    <name type="scientific">Thraustotheca clavata</name>
    <dbReference type="NCBI Taxonomy" id="74557"/>
    <lineage>
        <taxon>Eukaryota</taxon>
        <taxon>Sar</taxon>
        <taxon>Stramenopiles</taxon>
        <taxon>Oomycota</taxon>
        <taxon>Saprolegniomycetes</taxon>
        <taxon>Saprolegniales</taxon>
        <taxon>Achlyaceae</taxon>
        <taxon>Thraustotheca</taxon>
    </lineage>
</organism>
<dbReference type="InterPro" id="IPR029071">
    <property type="entry name" value="Ubiquitin-like_domsf"/>
</dbReference>